<evidence type="ECO:0000313" key="2">
    <source>
        <dbReference type="EMBL" id="CDH45004.1"/>
    </source>
</evidence>
<feature type="transmembrane region" description="Helical" evidence="1">
    <location>
        <begin position="70"/>
        <end position="90"/>
    </location>
</feature>
<dbReference type="EMBL" id="CBTK010000113">
    <property type="protein sequence ID" value="CDH45004.1"/>
    <property type="molecule type" value="Genomic_DNA"/>
</dbReference>
<keyword evidence="1" id="KW-1133">Transmembrane helix</keyword>
<dbReference type="RefSeq" id="WP_051497622.1">
    <property type="nucleotide sequence ID" value="NZ_CBTK010000113.1"/>
</dbReference>
<comment type="caution">
    <text evidence="2">The sequence shown here is derived from an EMBL/GenBank/DDBJ whole genome shotgun (WGS) entry which is preliminary data.</text>
</comment>
<dbReference type="Pfam" id="PF07343">
    <property type="entry name" value="DUF1475"/>
    <property type="match status" value="1"/>
</dbReference>
<feature type="transmembrane region" description="Helical" evidence="1">
    <location>
        <begin position="41"/>
        <end position="63"/>
    </location>
</feature>
<reference evidence="2 3" key="1">
    <citation type="journal article" date="2014" name="ISME J.">
        <title>Candidatus Competibacter-lineage genomes retrieved from metagenomes reveal functional metabolic diversity.</title>
        <authorList>
            <person name="McIlroy S.J."/>
            <person name="Albertsen M."/>
            <person name="Andresen E.K."/>
            <person name="Saunders A.M."/>
            <person name="Kristiansen R."/>
            <person name="Stokholm-Bjerregaard M."/>
            <person name="Nielsen K.L."/>
            <person name="Nielsen P.H."/>
        </authorList>
    </citation>
    <scope>NUCLEOTIDE SEQUENCE [LARGE SCALE GENOMIC DNA]</scope>
    <source>
        <strain evidence="2 3">Run_B_J11</strain>
    </source>
</reference>
<proteinExistence type="predicted"/>
<evidence type="ECO:0000256" key="1">
    <source>
        <dbReference type="SAM" id="Phobius"/>
    </source>
</evidence>
<protein>
    <recommendedName>
        <fullName evidence="4">DUF1475 domain-containing protein</fullName>
    </recommendedName>
</protein>
<dbReference type="Proteomes" id="UP000019184">
    <property type="component" value="Unassembled WGS sequence"/>
</dbReference>
<evidence type="ECO:0000313" key="3">
    <source>
        <dbReference type="Proteomes" id="UP000019184"/>
    </source>
</evidence>
<evidence type="ECO:0008006" key="4">
    <source>
        <dbReference type="Google" id="ProtNLM"/>
    </source>
</evidence>
<dbReference type="InterPro" id="IPR009943">
    <property type="entry name" value="DUF1475"/>
</dbReference>
<name>A0A7U7GAS1_9GAMM</name>
<keyword evidence="1" id="KW-0812">Transmembrane</keyword>
<sequence>MLRTTIIVCGILLGLLVAAILIASNQSNVLAGLRYVIANPWGIVTLLDLSVGLLFIAVWLALVEPNRWRAAAWIAALFILGNVVTLAYLLSRTCQAQRLSDLFLPSRPSERR</sequence>
<organism evidence="2 3">
    <name type="scientific">Candidatus Contendobacter odensis Run_B_J11</name>
    <dbReference type="NCBI Taxonomy" id="1400861"/>
    <lineage>
        <taxon>Bacteria</taxon>
        <taxon>Pseudomonadati</taxon>
        <taxon>Pseudomonadota</taxon>
        <taxon>Gammaproteobacteria</taxon>
        <taxon>Candidatus Competibacteraceae</taxon>
        <taxon>Candidatus Contendibacter</taxon>
    </lineage>
</organism>
<gene>
    <name evidence="2" type="ORF">BN874_200074</name>
</gene>
<keyword evidence="3" id="KW-1185">Reference proteome</keyword>
<accession>A0A7U7GAS1</accession>
<dbReference type="AlphaFoldDB" id="A0A7U7GAS1"/>
<keyword evidence="1" id="KW-0472">Membrane</keyword>